<feature type="region of interest" description="Disordered" evidence="1">
    <location>
        <begin position="1"/>
        <end position="503"/>
    </location>
</feature>
<protein>
    <submittedName>
        <fullName evidence="2">Uncharacterized protein</fullName>
    </submittedName>
</protein>
<name>A0A7M7R218_NASVI</name>
<dbReference type="RefSeq" id="XP_032458005.1">
    <property type="nucleotide sequence ID" value="XM_032602114.1"/>
</dbReference>
<organism evidence="2 3">
    <name type="scientific">Nasonia vitripennis</name>
    <name type="common">Parasitic wasp</name>
    <dbReference type="NCBI Taxonomy" id="7425"/>
    <lineage>
        <taxon>Eukaryota</taxon>
        <taxon>Metazoa</taxon>
        <taxon>Ecdysozoa</taxon>
        <taxon>Arthropoda</taxon>
        <taxon>Hexapoda</taxon>
        <taxon>Insecta</taxon>
        <taxon>Pterygota</taxon>
        <taxon>Neoptera</taxon>
        <taxon>Endopterygota</taxon>
        <taxon>Hymenoptera</taxon>
        <taxon>Apocrita</taxon>
        <taxon>Proctotrupomorpha</taxon>
        <taxon>Chalcidoidea</taxon>
        <taxon>Pteromalidae</taxon>
        <taxon>Pteromalinae</taxon>
        <taxon>Nasonia</taxon>
    </lineage>
</organism>
<sequence length="503" mass="57070">MKRVEDERETVPTGPPPTNIAPPRPTFAQVARSPARLPTPATSSTPLQGSGAGITSLRIGATTPRLRLRQSTAGLMTRPESSQQRNGSNEERPRTETVTRLSQAISTGAIPRRMGLVREEVAREEESGIRMERQKPSAESRGKESSEEEESRRAQRELELYVAKSPVVPAAAPTPRGQTRVNSGGGPPTKKSRKNKKKKSKNPPQLTKEDYVSAYLSSSDDDEPGSPIRGFFGGVYSGTAEIDWDNWSPTRHPEEVNQTPENNEDERRRGEERQEEEERNRREEMEQRGKEAREREEERRAREEEQRLREAHDDEKRLRAERAAAAAEERKRKSEKEKKVREEAERCRQEEQRTRDEAASMLVDQEQMEADPPASAATPENDMSREEAVAARNARRNTARAARRREARRIQRETREETEACLPARDQPVPVARTAANGSDERGREREREKRREERHRRSLGGSNKEPLLQPQDPACKGKGSVVRRTPTDSNEPDDRPSPVQLF</sequence>
<feature type="compositionally biased region" description="Basic and acidic residues" evidence="1">
    <location>
        <begin position="439"/>
        <end position="452"/>
    </location>
</feature>
<dbReference type="Proteomes" id="UP000002358">
    <property type="component" value="Unassembled WGS sequence"/>
</dbReference>
<accession>A0A7M7R218</accession>
<evidence type="ECO:0000256" key="1">
    <source>
        <dbReference type="SAM" id="MobiDB-lite"/>
    </source>
</evidence>
<proteinExistence type="predicted"/>
<dbReference type="SMR" id="A0A7M7R218"/>
<feature type="compositionally biased region" description="Low complexity" evidence="1">
    <location>
        <begin position="162"/>
        <end position="175"/>
    </location>
</feature>
<reference evidence="2" key="1">
    <citation type="submission" date="2021-01" db="UniProtKB">
        <authorList>
            <consortium name="EnsemblMetazoa"/>
        </authorList>
    </citation>
    <scope>IDENTIFICATION</scope>
</reference>
<keyword evidence="3" id="KW-1185">Reference proteome</keyword>
<feature type="compositionally biased region" description="Pro residues" evidence="1">
    <location>
        <begin position="13"/>
        <end position="25"/>
    </location>
</feature>
<feature type="compositionally biased region" description="Polar residues" evidence="1">
    <location>
        <begin position="69"/>
        <end position="87"/>
    </location>
</feature>
<dbReference type="GeneID" id="116738688"/>
<feature type="compositionally biased region" description="Basic and acidic residues" evidence="1">
    <location>
        <begin position="1"/>
        <end position="10"/>
    </location>
</feature>
<feature type="compositionally biased region" description="Basic and acidic residues" evidence="1">
    <location>
        <begin position="88"/>
        <end position="97"/>
    </location>
</feature>
<evidence type="ECO:0000313" key="3">
    <source>
        <dbReference type="Proteomes" id="UP000002358"/>
    </source>
</evidence>
<feature type="compositionally biased region" description="Basic residues" evidence="1">
    <location>
        <begin position="190"/>
        <end position="201"/>
    </location>
</feature>
<dbReference type="EnsemblMetazoa" id="XM_032602114">
    <property type="protein sequence ID" value="XP_032458005"/>
    <property type="gene ID" value="LOC116738688"/>
</dbReference>
<feature type="compositionally biased region" description="Basic and acidic residues" evidence="1">
    <location>
        <begin position="265"/>
        <end position="358"/>
    </location>
</feature>
<feature type="compositionally biased region" description="Basic and acidic residues" evidence="1">
    <location>
        <begin position="408"/>
        <end position="418"/>
    </location>
</feature>
<feature type="compositionally biased region" description="Basic residues" evidence="1">
    <location>
        <begin position="393"/>
        <end position="407"/>
    </location>
</feature>
<feature type="compositionally biased region" description="Basic and acidic residues" evidence="1">
    <location>
        <begin position="116"/>
        <end position="159"/>
    </location>
</feature>
<dbReference type="KEGG" id="nvi:116738688"/>
<evidence type="ECO:0000313" key="2">
    <source>
        <dbReference type="EnsemblMetazoa" id="XP_032458005"/>
    </source>
</evidence>
<dbReference type="AlphaFoldDB" id="A0A7M7R218"/>
<dbReference type="InParanoid" id="A0A7M7R218"/>